<sequence>MLFTFGQALRSFTQPISSVPFRRTMSSVLATCSPFKLALVQLGNVTHDMHANLEHARTMILVAASRGADVVVLPECFNSPYGTSYFPQYAEPLSTSASVKMLSETAKEANVYIIGGSIPELAEDGSGAIYNTLTAYNPGGSIIGTHRKVHLFDIDVPGKICFKESETLTGGSWLTHIDTRYGKIGVGICYDMRFPEMAMIAARKGCMAMIYPGAFNTTTGPMHWELLQRARAVDNQIFVAACSPARDPDASYQAWGHSTIVGPSGNVLQTCEENETIIYAHIDPEEIKTIRTNIPLYEQRRFDIYGDVSKTVDIKEGKGFKRE</sequence>
<protein>
    <submittedName>
        <fullName evidence="3">Carbon-nitrogen hydrolase</fullName>
    </submittedName>
</protein>
<evidence type="ECO:0000259" key="2">
    <source>
        <dbReference type="PROSITE" id="PS50263"/>
    </source>
</evidence>
<proteinExistence type="predicted"/>
<evidence type="ECO:0000256" key="1">
    <source>
        <dbReference type="ARBA" id="ARBA00022801"/>
    </source>
</evidence>
<dbReference type="PROSITE" id="PS01227">
    <property type="entry name" value="UPF0012"/>
    <property type="match status" value="1"/>
</dbReference>
<evidence type="ECO:0000313" key="3">
    <source>
        <dbReference type="EMBL" id="KAL0091982.1"/>
    </source>
</evidence>
<name>A0ABR3B7Q0_PHYBL</name>
<dbReference type="InterPro" id="IPR036526">
    <property type="entry name" value="C-N_Hydrolase_sf"/>
</dbReference>
<dbReference type="PANTHER" id="PTHR23088:SF30">
    <property type="entry name" value="OMEGA-AMIDASE NIT2"/>
    <property type="match status" value="1"/>
</dbReference>
<dbReference type="InterPro" id="IPR003010">
    <property type="entry name" value="C-N_Hydrolase"/>
</dbReference>
<dbReference type="SUPFAM" id="SSF56317">
    <property type="entry name" value="Carbon-nitrogen hydrolase"/>
    <property type="match status" value="1"/>
</dbReference>
<feature type="domain" description="CN hydrolase" evidence="2">
    <location>
        <begin position="35"/>
        <end position="284"/>
    </location>
</feature>
<dbReference type="InterPro" id="IPR001110">
    <property type="entry name" value="UPF0012_CS"/>
</dbReference>
<dbReference type="CDD" id="cd07572">
    <property type="entry name" value="nit"/>
    <property type="match status" value="1"/>
</dbReference>
<comment type="caution">
    <text evidence="3">The sequence shown here is derived from an EMBL/GenBank/DDBJ whole genome shotgun (WGS) entry which is preliminary data.</text>
</comment>
<evidence type="ECO:0000313" key="4">
    <source>
        <dbReference type="Proteomes" id="UP001448207"/>
    </source>
</evidence>
<dbReference type="InterPro" id="IPR045254">
    <property type="entry name" value="Nit1/2_C-N_Hydrolase"/>
</dbReference>
<keyword evidence="1 3" id="KW-0378">Hydrolase</keyword>
<keyword evidence="4" id="KW-1185">Reference proteome</keyword>
<dbReference type="Proteomes" id="UP001448207">
    <property type="component" value="Unassembled WGS sequence"/>
</dbReference>
<organism evidence="3 4">
    <name type="scientific">Phycomyces blakesleeanus</name>
    <dbReference type="NCBI Taxonomy" id="4837"/>
    <lineage>
        <taxon>Eukaryota</taxon>
        <taxon>Fungi</taxon>
        <taxon>Fungi incertae sedis</taxon>
        <taxon>Mucoromycota</taxon>
        <taxon>Mucoromycotina</taxon>
        <taxon>Mucoromycetes</taxon>
        <taxon>Mucorales</taxon>
        <taxon>Phycomycetaceae</taxon>
        <taxon>Phycomyces</taxon>
    </lineage>
</organism>
<dbReference type="EMBL" id="JBCLYO010000003">
    <property type="protein sequence ID" value="KAL0091982.1"/>
    <property type="molecule type" value="Genomic_DNA"/>
</dbReference>
<dbReference type="Pfam" id="PF00795">
    <property type="entry name" value="CN_hydrolase"/>
    <property type="match status" value="1"/>
</dbReference>
<reference evidence="3 4" key="1">
    <citation type="submission" date="2024-04" db="EMBL/GenBank/DDBJ databases">
        <title>Symmetric and asymmetric DNA N6-adenine methylation regulates different biological responses in Mucorales.</title>
        <authorList>
            <consortium name="Lawrence Berkeley National Laboratory"/>
            <person name="Lax C."/>
            <person name="Mondo S.J."/>
            <person name="Osorio-Concepcion M."/>
            <person name="Muszewska A."/>
            <person name="Corrochano-Luque M."/>
            <person name="Gutierrez G."/>
            <person name="Riley R."/>
            <person name="Lipzen A."/>
            <person name="Guo J."/>
            <person name="Hundley H."/>
            <person name="Amirebrahimi M."/>
            <person name="Ng V."/>
            <person name="Lorenzo-Gutierrez D."/>
            <person name="Binder U."/>
            <person name="Yang J."/>
            <person name="Song Y."/>
            <person name="Canovas D."/>
            <person name="Navarro E."/>
            <person name="Freitag M."/>
            <person name="Gabaldon T."/>
            <person name="Grigoriev I.V."/>
            <person name="Corrochano L.M."/>
            <person name="Nicolas F.E."/>
            <person name="Garre V."/>
        </authorList>
    </citation>
    <scope>NUCLEOTIDE SEQUENCE [LARGE SCALE GENOMIC DNA]</scope>
    <source>
        <strain evidence="3 4">L51</strain>
    </source>
</reference>
<dbReference type="PANTHER" id="PTHR23088">
    <property type="entry name" value="NITRILASE-RELATED"/>
    <property type="match status" value="1"/>
</dbReference>
<accession>A0ABR3B7Q0</accession>
<dbReference type="PROSITE" id="PS50263">
    <property type="entry name" value="CN_HYDROLASE"/>
    <property type="match status" value="1"/>
</dbReference>
<dbReference type="GO" id="GO:0016787">
    <property type="term" value="F:hydrolase activity"/>
    <property type="evidence" value="ECO:0007669"/>
    <property type="project" value="UniProtKB-KW"/>
</dbReference>
<gene>
    <name evidence="3" type="ORF">J3Q64DRAFT_1875692</name>
</gene>
<dbReference type="Gene3D" id="3.60.110.10">
    <property type="entry name" value="Carbon-nitrogen hydrolase"/>
    <property type="match status" value="1"/>
</dbReference>